<proteinExistence type="predicted"/>
<evidence type="ECO:0000259" key="1">
    <source>
        <dbReference type="PROSITE" id="PS50021"/>
    </source>
</evidence>
<dbReference type="Pfam" id="PF00307">
    <property type="entry name" value="CH"/>
    <property type="match status" value="1"/>
</dbReference>
<sequence length="267" mass="28022">MVGRGGGYGLDAELALKAAAKYDFEGERTAQEWMEAVTGVKFEGSFASSLKDGTLLCQLINAIKPGTIKRINSSKMPFKQMENISNFLKACRTLGVAEYSLFETVDLFEEKDVGLVIRCLFALGSAVQSSTPEFAGPHLGAKPHTANKREFTAEQMRQARLDTTMTKAMQGSAAVMERLPIVKTGITAGAEYAGIGDTSSMCMTSMGSYGIMDRSEVVRTGITMGADSAGPSADANAVPHSSMGSAGIMEVSRERGGAGGGCASTPG</sequence>
<dbReference type="PRINTS" id="PR00889">
    <property type="entry name" value="CALPONIN"/>
</dbReference>
<dbReference type="EMBL" id="JAFCMP010000057">
    <property type="protein sequence ID" value="KAG5189153.1"/>
    <property type="molecule type" value="Genomic_DNA"/>
</dbReference>
<dbReference type="InterPro" id="IPR001715">
    <property type="entry name" value="CH_dom"/>
</dbReference>
<gene>
    <name evidence="2" type="ORF">JKP88DRAFT_160951</name>
</gene>
<dbReference type="SUPFAM" id="SSF47576">
    <property type="entry name" value="Calponin-homology domain, CH-domain"/>
    <property type="match status" value="1"/>
</dbReference>
<dbReference type="PRINTS" id="PR00888">
    <property type="entry name" value="SM22CALPONIN"/>
</dbReference>
<dbReference type="PANTHER" id="PTHR47385:SF14">
    <property type="entry name" value="TRANSGELIN"/>
    <property type="match status" value="1"/>
</dbReference>
<dbReference type="PROSITE" id="PS50021">
    <property type="entry name" value="CH"/>
    <property type="match status" value="1"/>
</dbReference>
<reference evidence="2" key="1">
    <citation type="submission" date="2021-02" db="EMBL/GenBank/DDBJ databases">
        <title>First Annotated Genome of the Yellow-green Alga Tribonema minus.</title>
        <authorList>
            <person name="Mahan K.M."/>
        </authorList>
    </citation>
    <scope>NUCLEOTIDE SEQUENCE</scope>
    <source>
        <strain evidence="2">UTEX B ZZ1240</strain>
    </source>
</reference>
<organism evidence="2 3">
    <name type="scientific">Tribonema minus</name>
    <dbReference type="NCBI Taxonomy" id="303371"/>
    <lineage>
        <taxon>Eukaryota</taxon>
        <taxon>Sar</taxon>
        <taxon>Stramenopiles</taxon>
        <taxon>Ochrophyta</taxon>
        <taxon>PX clade</taxon>
        <taxon>Xanthophyceae</taxon>
        <taxon>Tribonematales</taxon>
        <taxon>Tribonemataceae</taxon>
        <taxon>Tribonema</taxon>
    </lineage>
</organism>
<dbReference type="InterPro" id="IPR036872">
    <property type="entry name" value="CH_dom_sf"/>
</dbReference>
<dbReference type="GO" id="GO:0031032">
    <property type="term" value="P:actomyosin structure organization"/>
    <property type="evidence" value="ECO:0007669"/>
    <property type="project" value="InterPro"/>
</dbReference>
<keyword evidence="3" id="KW-1185">Reference proteome</keyword>
<evidence type="ECO:0000313" key="2">
    <source>
        <dbReference type="EMBL" id="KAG5189153.1"/>
    </source>
</evidence>
<evidence type="ECO:0000313" key="3">
    <source>
        <dbReference type="Proteomes" id="UP000664859"/>
    </source>
</evidence>
<dbReference type="InterPro" id="IPR001997">
    <property type="entry name" value="Calponin/LIMCH1"/>
</dbReference>
<dbReference type="Proteomes" id="UP000664859">
    <property type="component" value="Unassembled WGS sequence"/>
</dbReference>
<feature type="domain" description="Calponin-homology (CH)" evidence="1">
    <location>
        <begin position="24"/>
        <end position="128"/>
    </location>
</feature>
<dbReference type="InterPro" id="IPR003096">
    <property type="entry name" value="SM22_calponin"/>
</dbReference>
<comment type="caution">
    <text evidence="2">The sequence shown here is derived from an EMBL/GenBank/DDBJ whole genome shotgun (WGS) entry which is preliminary data.</text>
</comment>
<dbReference type="OrthoDB" id="21595at2759"/>
<dbReference type="InterPro" id="IPR050606">
    <property type="entry name" value="Calponin-like"/>
</dbReference>
<dbReference type="GO" id="GO:0015629">
    <property type="term" value="C:actin cytoskeleton"/>
    <property type="evidence" value="ECO:0007669"/>
    <property type="project" value="TreeGrafter"/>
</dbReference>
<dbReference type="Gene3D" id="1.10.418.10">
    <property type="entry name" value="Calponin-like domain"/>
    <property type="match status" value="1"/>
</dbReference>
<dbReference type="PANTHER" id="PTHR47385">
    <property type="entry name" value="CALPONIN"/>
    <property type="match status" value="1"/>
</dbReference>
<protein>
    <submittedName>
        <fullName evidence="2">Calponin homology domain-containing protein</fullName>
    </submittedName>
</protein>
<name>A0A835ZHQ8_9STRA</name>
<dbReference type="AlphaFoldDB" id="A0A835ZHQ8"/>
<dbReference type="GO" id="GO:0051015">
    <property type="term" value="F:actin filament binding"/>
    <property type="evidence" value="ECO:0007669"/>
    <property type="project" value="TreeGrafter"/>
</dbReference>
<dbReference type="SMART" id="SM00033">
    <property type="entry name" value="CH"/>
    <property type="match status" value="1"/>
</dbReference>
<accession>A0A835ZHQ8</accession>
<dbReference type="GO" id="GO:0007015">
    <property type="term" value="P:actin filament organization"/>
    <property type="evidence" value="ECO:0007669"/>
    <property type="project" value="TreeGrafter"/>
</dbReference>